<dbReference type="PANTHER" id="PTHR21343">
    <property type="entry name" value="DETHIOBIOTIN SYNTHETASE"/>
    <property type="match status" value="1"/>
</dbReference>
<evidence type="ECO:0000256" key="1">
    <source>
        <dbReference type="ARBA" id="ARBA00004953"/>
    </source>
</evidence>
<dbReference type="GO" id="GO:0009236">
    <property type="term" value="P:cobalamin biosynthetic process"/>
    <property type="evidence" value="ECO:0007669"/>
    <property type="project" value="UniProtKB-UniRule"/>
</dbReference>
<dbReference type="HAMAP" id="MF_00028">
    <property type="entry name" value="CobQ"/>
    <property type="match status" value="1"/>
</dbReference>
<evidence type="ECO:0000256" key="4">
    <source>
        <dbReference type="HAMAP-Rule" id="MF_00028"/>
    </source>
</evidence>
<evidence type="ECO:0000259" key="6">
    <source>
        <dbReference type="Pfam" id="PF07685"/>
    </source>
</evidence>
<keyword evidence="3 4" id="KW-0315">Glutamine amidotransferase</keyword>
<dbReference type="NCBIfam" id="TIGR00313">
    <property type="entry name" value="cobQ"/>
    <property type="match status" value="1"/>
</dbReference>
<dbReference type="GO" id="GO:0015420">
    <property type="term" value="F:ABC-type vitamin B12 transporter activity"/>
    <property type="evidence" value="ECO:0007669"/>
    <property type="project" value="UniProtKB-UniRule"/>
</dbReference>
<comment type="function">
    <text evidence="4">Catalyzes amidations at positions B, D, E, and G on adenosylcobyrinic A,C-diamide. NH(2) groups are provided by glutamine, and one molecule of ATP is hydrogenolyzed for each amidation.</text>
</comment>
<dbReference type="PANTHER" id="PTHR21343:SF1">
    <property type="entry name" value="COBYRIC ACID SYNTHASE"/>
    <property type="match status" value="1"/>
</dbReference>
<dbReference type="RefSeq" id="WP_122014930.1">
    <property type="nucleotide sequence ID" value="NZ_CP033169.1"/>
</dbReference>
<comment type="pathway">
    <text evidence="1 4">Cofactor biosynthesis; adenosylcobalamin biosynthesis.</text>
</comment>
<dbReference type="SUPFAM" id="SSF52540">
    <property type="entry name" value="P-loop containing nucleoside triphosphate hydrolases"/>
    <property type="match status" value="1"/>
</dbReference>
<dbReference type="Pfam" id="PF07685">
    <property type="entry name" value="GATase_3"/>
    <property type="match status" value="1"/>
</dbReference>
<dbReference type="InterPro" id="IPR027417">
    <property type="entry name" value="P-loop_NTPase"/>
</dbReference>
<dbReference type="UniPathway" id="UPA00148"/>
<dbReference type="InterPro" id="IPR002586">
    <property type="entry name" value="CobQ/CobB/MinD/ParA_Nub-bd_dom"/>
</dbReference>
<dbReference type="Proteomes" id="UP000280960">
    <property type="component" value="Chromosome"/>
</dbReference>
<keyword evidence="8" id="KW-1185">Reference proteome</keyword>
<sequence>MTARYIMVQGTGSSVGKSRIVAGLCRVFKQDGFRVAPFKSQNMALNSFITREGLEMGRAQVAQAEACGLEPSVLMNPVLLKPSSDKNCQIIIMGKVYGNLSAVDYHEFKPKLLDTVKQAIDILAQQNDIIVIEGAGSPAEINLRERDIVNMGMAELVDAPVVLVGDIDKGGVFASLAGTMLLLNENERVRVKGVIINKFRGDLEILKPGLEMLEGIIKRPVLGVVPYTDIYIDEEDSPEAEIYRMRYNKNHPNKVSDRNNATSSMDPDKIIIKVLYLPHISNFTDFVPLAEYPGVSLSYVKKGMAIGEADMVIIPGTKNTLGDLEAIKSQGWHEEIKHLSQKGAVILGICGGYQMLGKSIKDPYHIEGNIESSEGLGLLNVHTQIETEKVTTRIYGRVLEGLPGPAGALGSSPVAGYEIHMGKTVSEGDSPGFVAIEKRLDKDVYIIDGCVSSDGRILGTYIHGIFDSPEFTSRFVGYLRKFKGIQGENVINNETGAGLNQEKAFDFAAFKQAEYDRWADVIRKSLDMGKIYKIIGLD</sequence>
<proteinExistence type="inferred from homology"/>
<accession>A0A3G2R784</accession>
<dbReference type="PROSITE" id="PS51274">
    <property type="entry name" value="GATASE_COBBQ"/>
    <property type="match status" value="1"/>
</dbReference>
<protein>
    <recommendedName>
        <fullName evidence="4">Cobyric acid synthase</fullName>
    </recommendedName>
</protein>
<gene>
    <name evidence="4" type="primary">cobQ</name>
    <name evidence="7" type="ORF">D2962_10305</name>
</gene>
<dbReference type="Gene3D" id="3.40.50.300">
    <property type="entry name" value="P-loop containing nucleotide triphosphate hydrolases"/>
    <property type="match status" value="1"/>
</dbReference>
<dbReference type="InterPro" id="IPR033949">
    <property type="entry name" value="CobQ_GATase1"/>
</dbReference>
<evidence type="ECO:0000313" key="7">
    <source>
        <dbReference type="EMBL" id="AYO30948.1"/>
    </source>
</evidence>
<dbReference type="SUPFAM" id="SSF52317">
    <property type="entry name" value="Class I glutamine amidotransferase-like"/>
    <property type="match status" value="1"/>
</dbReference>
<dbReference type="CDD" id="cd01750">
    <property type="entry name" value="GATase1_CobQ"/>
    <property type="match status" value="1"/>
</dbReference>
<dbReference type="InterPro" id="IPR029062">
    <property type="entry name" value="Class_I_gatase-like"/>
</dbReference>
<name>A0A3G2R784_9FIRM</name>
<organism evidence="7 8">
    <name type="scientific">Biomaibacter acetigenes</name>
    <dbReference type="NCBI Taxonomy" id="2316383"/>
    <lineage>
        <taxon>Bacteria</taxon>
        <taxon>Bacillati</taxon>
        <taxon>Bacillota</taxon>
        <taxon>Clostridia</taxon>
        <taxon>Thermosediminibacterales</taxon>
        <taxon>Tepidanaerobacteraceae</taxon>
        <taxon>Biomaibacter</taxon>
    </lineage>
</organism>
<dbReference type="Gene3D" id="3.40.50.880">
    <property type="match status" value="1"/>
</dbReference>
<keyword evidence="2 4" id="KW-0169">Cobalamin biosynthesis</keyword>
<evidence type="ECO:0000256" key="2">
    <source>
        <dbReference type="ARBA" id="ARBA00022573"/>
    </source>
</evidence>
<comment type="similarity">
    <text evidence="4">Belongs to the CobB/CobQ family. CobQ subfamily.</text>
</comment>
<dbReference type="InterPro" id="IPR004459">
    <property type="entry name" value="CobQ_synth"/>
</dbReference>
<dbReference type="AlphaFoldDB" id="A0A3G2R784"/>
<dbReference type="KEGG" id="bacg:D2962_10305"/>
<feature type="active site" evidence="4">
    <location>
        <position position="463"/>
    </location>
</feature>
<feature type="domain" description="CobQ/CobB/MinD/ParA nucleotide binding" evidence="5">
    <location>
        <begin position="6"/>
        <end position="231"/>
    </location>
</feature>
<dbReference type="InterPro" id="IPR011698">
    <property type="entry name" value="GATase_3"/>
</dbReference>
<dbReference type="NCBIfam" id="NF001989">
    <property type="entry name" value="PRK00784.1"/>
    <property type="match status" value="1"/>
</dbReference>
<dbReference type="Pfam" id="PF01656">
    <property type="entry name" value="CbiA"/>
    <property type="match status" value="1"/>
</dbReference>
<dbReference type="InterPro" id="IPR047045">
    <property type="entry name" value="CobQ_N"/>
</dbReference>
<reference evidence="7 8" key="1">
    <citation type="submission" date="2018-10" db="EMBL/GenBank/DDBJ databases">
        <authorList>
            <person name="Zhang X."/>
        </authorList>
    </citation>
    <scope>NUCLEOTIDE SEQUENCE [LARGE SCALE GENOMIC DNA]</scope>
    <source>
        <strain evidence="7 8">SK-G1</strain>
    </source>
</reference>
<dbReference type="EMBL" id="CP033169">
    <property type="protein sequence ID" value="AYO30948.1"/>
    <property type="molecule type" value="Genomic_DNA"/>
</dbReference>
<dbReference type="CDD" id="cd05389">
    <property type="entry name" value="CobQ_N"/>
    <property type="match status" value="1"/>
</dbReference>
<evidence type="ECO:0000259" key="5">
    <source>
        <dbReference type="Pfam" id="PF01656"/>
    </source>
</evidence>
<dbReference type="GO" id="GO:0003824">
    <property type="term" value="F:catalytic activity"/>
    <property type="evidence" value="ECO:0007669"/>
    <property type="project" value="InterPro"/>
</dbReference>
<evidence type="ECO:0000256" key="3">
    <source>
        <dbReference type="ARBA" id="ARBA00022962"/>
    </source>
</evidence>
<feature type="active site" description="Nucleophile" evidence="4">
    <location>
        <position position="350"/>
    </location>
</feature>
<feature type="domain" description="CobB/CobQ-like glutamine amidotransferase" evidence="6">
    <location>
        <begin position="272"/>
        <end position="470"/>
    </location>
</feature>
<evidence type="ECO:0000313" key="8">
    <source>
        <dbReference type="Proteomes" id="UP000280960"/>
    </source>
</evidence>